<protein>
    <submittedName>
        <fullName evidence="1">Uncharacterized protein</fullName>
    </submittedName>
</protein>
<evidence type="ECO:0000313" key="1">
    <source>
        <dbReference type="EMBL" id="QHU33508.1"/>
    </source>
</evidence>
<reference evidence="1" key="1">
    <citation type="journal article" date="2020" name="Nature">
        <title>Giant virus diversity and host interactions through global metagenomics.</title>
        <authorList>
            <person name="Schulz F."/>
            <person name="Roux S."/>
            <person name="Paez-Espino D."/>
            <person name="Jungbluth S."/>
            <person name="Walsh D.A."/>
            <person name="Denef V.J."/>
            <person name="McMahon K.D."/>
            <person name="Konstantinidis K.T."/>
            <person name="Eloe-Fadrosh E.A."/>
            <person name="Kyrpides N.C."/>
            <person name="Woyke T."/>
        </authorList>
    </citation>
    <scope>NUCLEOTIDE SEQUENCE</scope>
    <source>
        <strain evidence="1">GVMAG-S-1016704-121</strain>
    </source>
</reference>
<sequence>MYTDYNYAYSNPNRNQFVQDNLRNHRSVYLNPIRDQYVQEHPDNYAMPAMQPVPYYGGAVQIPELLNTQNALYNTLNSVPAASPASGYLDMFPGVRDGIDVIETVSTDQGFGQGKVRRPPFVSDAELQFYLSTLRTTPQQVRQPQGIDVSELNNVRNNLRYRPRSSRQFRGLTGRVRDAP</sequence>
<name>A0A6C0LU25_9ZZZZ</name>
<accession>A0A6C0LU25</accession>
<dbReference type="AlphaFoldDB" id="A0A6C0LU25"/>
<organism evidence="1">
    <name type="scientific">viral metagenome</name>
    <dbReference type="NCBI Taxonomy" id="1070528"/>
    <lineage>
        <taxon>unclassified sequences</taxon>
        <taxon>metagenomes</taxon>
        <taxon>organismal metagenomes</taxon>
    </lineage>
</organism>
<proteinExistence type="predicted"/>
<dbReference type="EMBL" id="MN740558">
    <property type="protein sequence ID" value="QHU33508.1"/>
    <property type="molecule type" value="Genomic_DNA"/>
</dbReference>